<dbReference type="PANTHER" id="PTHR47186:SF26">
    <property type="entry name" value="LEUCINE-RICH REPEAT DOMAIN, L DOMAIN-CONTAINING PROTEIN-RELATED"/>
    <property type="match status" value="1"/>
</dbReference>
<dbReference type="Proteomes" id="UP001189624">
    <property type="component" value="Chromosome 5"/>
</dbReference>
<feature type="region of interest" description="Disordered" evidence="1">
    <location>
        <begin position="349"/>
        <end position="369"/>
    </location>
</feature>
<gene>
    <name evidence="3" type="ORF">AYBTSS11_LOCUS18053</name>
</gene>
<evidence type="ECO:0000313" key="4">
    <source>
        <dbReference type="Proteomes" id="UP001189624"/>
    </source>
</evidence>
<evidence type="ECO:0000259" key="2">
    <source>
        <dbReference type="Pfam" id="PF25019"/>
    </source>
</evidence>
<feature type="domain" description="R13L1/DRL21-like LRR repeat region" evidence="2">
    <location>
        <begin position="2"/>
        <end position="102"/>
    </location>
</feature>
<keyword evidence="4" id="KW-1185">Reference proteome</keyword>
<dbReference type="PANTHER" id="PTHR47186">
    <property type="entry name" value="LEUCINE-RICH REPEAT-CONTAINING PROTEIN 57"/>
    <property type="match status" value="1"/>
</dbReference>
<dbReference type="Gene3D" id="3.80.10.10">
    <property type="entry name" value="Ribonuclease Inhibitor"/>
    <property type="match status" value="2"/>
</dbReference>
<dbReference type="InterPro" id="IPR056789">
    <property type="entry name" value="LRR_R13L1-DRL21"/>
</dbReference>
<evidence type="ECO:0000256" key="1">
    <source>
        <dbReference type="SAM" id="MobiDB-lite"/>
    </source>
</evidence>
<dbReference type="Gramene" id="rna-AYBTSS11_LOCUS18053">
    <property type="protein sequence ID" value="CAJ1959041.1"/>
    <property type="gene ID" value="gene-AYBTSS11_LOCUS18053"/>
</dbReference>
<sequence length="369" mass="42176">MEANLKDKKHLDGLVLNWGDKFGRCNENEDSIIERKVLEALQPNENLKKLSVLRYDGTSFPSWFGGSHLLNLVSIVLTESKFCFILPPFGQLPSLKELSISCFYGIEVIGPEFCGNDSSNIPFRSLEILKFEEMSAWKEWCSFQGHSGEDQCLSYLKELCVKRCPLLRRTLPPHLPSLQKLVICECQHLESSIPKATSIHEIKLGGCEKVLLNNLPTNLKKVTIQGTCIIQSWLQQIIVNNVFLKVLKIHDFHGPSLKWFSLDLHKYDFLDTISVTRWYSSSFPFALHLFSNLHSLLFHDCPHLESFPKGGLPLSLRKLEIEECPKLIASREEWGLFKLHSLKEFSVSGDFESEESFPEDRLLPPSLTE</sequence>
<protein>
    <recommendedName>
        <fullName evidence="2">R13L1/DRL21-like LRR repeat region domain-containing protein</fullName>
    </recommendedName>
</protein>
<reference evidence="3" key="1">
    <citation type="submission" date="2023-10" db="EMBL/GenBank/DDBJ databases">
        <authorList>
            <person name="Domelevo Entfellner J.-B."/>
        </authorList>
    </citation>
    <scope>NUCLEOTIDE SEQUENCE</scope>
</reference>
<evidence type="ECO:0000313" key="3">
    <source>
        <dbReference type="EMBL" id="CAJ1959041.1"/>
    </source>
</evidence>
<dbReference type="Pfam" id="PF25019">
    <property type="entry name" value="LRR_R13L1-DRL21"/>
    <property type="match status" value="1"/>
</dbReference>
<name>A0AA86SUS6_9FABA</name>
<proteinExistence type="predicted"/>
<dbReference type="EMBL" id="OY731402">
    <property type="protein sequence ID" value="CAJ1959041.1"/>
    <property type="molecule type" value="Genomic_DNA"/>
</dbReference>
<dbReference type="InterPro" id="IPR032675">
    <property type="entry name" value="LRR_dom_sf"/>
</dbReference>
<dbReference type="SUPFAM" id="SSF52058">
    <property type="entry name" value="L domain-like"/>
    <property type="match status" value="1"/>
</dbReference>
<dbReference type="AlphaFoldDB" id="A0AA86SUS6"/>
<organism evidence="3 4">
    <name type="scientific">Sphenostylis stenocarpa</name>
    <dbReference type="NCBI Taxonomy" id="92480"/>
    <lineage>
        <taxon>Eukaryota</taxon>
        <taxon>Viridiplantae</taxon>
        <taxon>Streptophyta</taxon>
        <taxon>Embryophyta</taxon>
        <taxon>Tracheophyta</taxon>
        <taxon>Spermatophyta</taxon>
        <taxon>Magnoliopsida</taxon>
        <taxon>eudicotyledons</taxon>
        <taxon>Gunneridae</taxon>
        <taxon>Pentapetalae</taxon>
        <taxon>rosids</taxon>
        <taxon>fabids</taxon>
        <taxon>Fabales</taxon>
        <taxon>Fabaceae</taxon>
        <taxon>Papilionoideae</taxon>
        <taxon>50 kb inversion clade</taxon>
        <taxon>NPAAA clade</taxon>
        <taxon>indigoferoid/millettioid clade</taxon>
        <taxon>Phaseoleae</taxon>
        <taxon>Sphenostylis</taxon>
    </lineage>
</organism>
<accession>A0AA86SUS6</accession>